<name>A0A1X0DEK9_9MYCO</name>
<evidence type="ECO:0000256" key="1">
    <source>
        <dbReference type="SAM" id="MobiDB-lite"/>
    </source>
</evidence>
<proteinExistence type="predicted"/>
<keyword evidence="2" id="KW-1133">Transmembrane helix</keyword>
<gene>
    <name evidence="3" type="ORF">BST26_10660</name>
</gene>
<organism evidence="3 4">
    <name type="scientific">Mycolicibacterium insubricum</name>
    <dbReference type="NCBI Taxonomy" id="444597"/>
    <lineage>
        <taxon>Bacteria</taxon>
        <taxon>Bacillati</taxon>
        <taxon>Actinomycetota</taxon>
        <taxon>Actinomycetes</taxon>
        <taxon>Mycobacteriales</taxon>
        <taxon>Mycobacteriaceae</taxon>
        <taxon>Mycolicibacterium</taxon>
    </lineage>
</organism>
<keyword evidence="2" id="KW-0812">Transmembrane</keyword>
<feature type="region of interest" description="Disordered" evidence="1">
    <location>
        <begin position="1"/>
        <end position="25"/>
    </location>
</feature>
<feature type="compositionally biased region" description="Polar residues" evidence="1">
    <location>
        <begin position="131"/>
        <end position="151"/>
    </location>
</feature>
<dbReference type="OrthoDB" id="3575975at2"/>
<protein>
    <submittedName>
        <fullName evidence="3">Uncharacterized protein</fullName>
    </submittedName>
</protein>
<evidence type="ECO:0000313" key="3">
    <source>
        <dbReference type="EMBL" id="ORA70629.1"/>
    </source>
</evidence>
<dbReference type="RefSeq" id="WP_083030861.1">
    <property type="nucleotide sequence ID" value="NZ_AP022618.1"/>
</dbReference>
<dbReference type="EMBL" id="MVHS01000020">
    <property type="protein sequence ID" value="ORA70629.1"/>
    <property type="molecule type" value="Genomic_DNA"/>
</dbReference>
<accession>A0A1X0DEK9</accession>
<comment type="caution">
    <text evidence="3">The sequence shown here is derived from an EMBL/GenBank/DDBJ whole genome shotgun (WGS) entry which is preliminary data.</text>
</comment>
<dbReference type="AlphaFoldDB" id="A0A1X0DEK9"/>
<feature type="compositionally biased region" description="Gly residues" evidence="1">
    <location>
        <begin position="154"/>
        <end position="165"/>
    </location>
</feature>
<evidence type="ECO:0000313" key="4">
    <source>
        <dbReference type="Proteomes" id="UP000192801"/>
    </source>
</evidence>
<sequence length="165" mass="17015">MRWQEPGVTVPRPPTVAEARQREKMRKAQEAAEEFARTQHENAEARAATRKKILIGSVAAIGLVGAVALGYQLMNRGTVDATCVKDGSNEVVPDSYCAAGHSSGGGVFIFAGSPYRYYYGGNNRGVGTIASGGSLSAPSNKTAKTKSGTTVSRGGFGAGKSGSGS</sequence>
<keyword evidence="2" id="KW-0472">Membrane</keyword>
<evidence type="ECO:0000256" key="2">
    <source>
        <dbReference type="SAM" id="Phobius"/>
    </source>
</evidence>
<keyword evidence="4" id="KW-1185">Reference proteome</keyword>
<reference evidence="3 4" key="1">
    <citation type="submission" date="2016-12" db="EMBL/GenBank/DDBJ databases">
        <title>The new phylogeny of genus Mycobacterium.</title>
        <authorList>
            <person name="Tortoli E."/>
            <person name="Trovato A."/>
            <person name="Cirillo D.M."/>
        </authorList>
    </citation>
    <scope>NUCLEOTIDE SEQUENCE [LARGE SCALE GENOMIC DNA]</scope>
    <source>
        <strain evidence="3 4">DSM 45130</strain>
    </source>
</reference>
<dbReference type="STRING" id="444597.BST26_10660"/>
<feature type="transmembrane region" description="Helical" evidence="2">
    <location>
        <begin position="53"/>
        <end position="74"/>
    </location>
</feature>
<feature type="region of interest" description="Disordered" evidence="1">
    <location>
        <begin position="130"/>
        <end position="165"/>
    </location>
</feature>
<dbReference type="Proteomes" id="UP000192801">
    <property type="component" value="Unassembled WGS sequence"/>
</dbReference>